<dbReference type="EMBL" id="CACTIH010003617">
    <property type="protein sequence ID" value="CAA2978278.1"/>
    <property type="molecule type" value="Genomic_DNA"/>
</dbReference>
<dbReference type="GO" id="GO:0031593">
    <property type="term" value="F:polyubiquitin modification-dependent protein binding"/>
    <property type="evidence" value="ECO:0007669"/>
    <property type="project" value="TreeGrafter"/>
</dbReference>
<name>A0A8S0RGU5_OLEEU</name>
<dbReference type="SUPFAM" id="SSF54236">
    <property type="entry name" value="Ubiquitin-like"/>
    <property type="match status" value="1"/>
</dbReference>
<dbReference type="InterPro" id="IPR000626">
    <property type="entry name" value="Ubiquitin-like_dom"/>
</dbReference>
<evidence type="ECO:0000313" key="3">
    <source>
        <dbReference type="EMBL" id="CAA2978278.1"/>
    </source>
</evidence>
<organism evidence="3 4">
    <name type="scientific">Olea europaea subsp. europaea</name>
    <dbReference type="NCBI Taxonomy" id="158383"/>
    <lineage>
        <taxon>Eukaryota</taxon>
        <taxon>Viridiplantae</taxon>
        <taxon>Streptophyta</taxon>
        <taxon>Embryophyta</taxon>
        <taxon>Tracheophyta</taxon>
        <taxon>Spermatophyta</taxon>
        <taxon>Magnoliopsida</taxon>
        <taxon>eudicotyledons</taxon>
        <taxon>Gunneridae</taxon>
        <taxon>Pentapetalae</taxon>
        <taxon>asterids</taxon>
        <taxon>lamiids</taxon>
        <taxon>Lamiales</taxon>
        <taxon>Oleaceae</taxon>
        <taxon>Oleeae</taxon>
        <taxon>Olea</taxon>
    </lineage>
</organism>
<dbReference type="GO" id="GO:0005829">
    <property type="term" value="C:cytosol"/>
    <property type="evidence" value="ECO:0007669"/>
    <property type="project" value="TreeGrafter"/>
</dbReference>
<sequence length="113" mass="12057">MKGYGILERLQPPLVTDDVGEFKALLAQNCDVPVEQQRLIYKGRILKDDQTLVSYGLQADHTVHMVRGSAPAAKLPTVSAGNANRTPRVTQGSGPNERGTGTDLGAATTKSEP</sequence>
<dbReference type="GO" id="GO:0006511">
    <property type="term" value="P:ubiquitin-dependent protein catabolic process"/>
    <property type="evidence" value="ECO:0007669"/>
    <property type="project" value="TreeGrafter"/>
</dbReference>
<reference evidence="3 4" key="1">
    <citation type="submission" date="2019-12" db="EMBL/GenBank/DDBJ databases">
        <authorList>
            <person name="Alioto T."/>
            <person name="Alioto T."/>
            <person name="Gomez Garrido J."/>
        </authorList>
    </citation>
    <scope>NUCLEOTIDE SEQUENCE [LARGE SCALE GENOMIC DNA]</scope>
</reference>
<dbReference type="OrthoDB" id="267397at2759"/>
<accession>A0A8S0RGU5</accession>
<proteinExistence type="predicted"/>
<dbReference type="Proteomes" id="UP000594638">
    <property type="component" value="Unassembled WGS sequence"/>
</dbReference>
<dbReference type="Pfam" id="PF00240">
    <property type="entry name" value="ubiquitin"/>
    <property type="match status" value="1"/>
</dbReference>
<gene>
    <name evidence="3" type="ORF">OLEA9_A070674</name>
</gene>
<dbReference type="PROSITE" id="PS50053">
    <property type="entry name" value="UBIQUITIN_2"/>
    <property type="match status" value="1"/>
</dbReference>
<feature type="region of interest" description="Disordered" evidence="1">
    <location>
        <begin position="74"/>
        <end position="113"/>
    </location>
</feature>
<dbReference type="InterPro" id="IPR015496">
    <property type="entry name" value="Ubiquilin"/>
</dbReference>
<dbReference type="SMART" id="SM00213">
    <property type="entry name" value="UBQ"/>
    <property type="match status" value="1"/>
</dbReference>
<dbReference type="PANTHER" id="PTHR10677">
    <property type="entry name" value="UBIQUILIN"/>
    <property type="match status" value="1"/>
</dbReference>
<evidence type="ECO:0000256" key="1">
    <source>
        <dbReference type="SAM" id="MobiDB-lite"/>
    </source>
</evidence>
<dbReference type="PANTHER" id="PTHR10677:SF3">
    <property type="entry name" value="FI07626P-RELATED"/>
    <property type="match status" value="1"/>
</dbReference>
<evidence type="ECO:0000313" key="4">
    <source>
        <dbReference type="Proteomes" id="UP000594638"/>
    </source>
</evidence>
<dbReference type="AlphaFoldDB" id="A0A8S0RGU5"/>
<keyword evidence="4" id="KW-1185">Reference proteome</keyword>
<dbReference type="Gramene" id="OE9A070674T1">
    <property type="protein sequence ID" value="OE9A070674C1"/>
    <property type="gene ID" value="OE9A070674"/>
</dbReference>
<protein>
    <submittedName>
        <fullName evidence="3">Ubiquitin domain-containing DSK2a-like</fullName>
    </submittedName>
</protein>
<dbReference type="InterPro" id="IPR029071">
    <property type="entry name" value="Ubiquitin-like_domsf"/>
</dbReference>
<dbReference type="Gene3D" id="3.10.20.90">
    <property type="entry name" value="Phosphatidylinositol 3-kinase Catalytic Subunit, Chain A, domain 1"/>
    <property type="match status" value="1"/>
</dbReference>
<comment type="caution">
    <text evidence="3">The sequence shown here is derived from an EMBL/GenBank/DDBJ whole genome shotgun (WGS) entry which is preliminary data.</text>
</comment>
<feature type="compositionally biased region" description="Polar residues" evidence="1">
    <location>
        <begin position="79"/>
        <end position="94"/>
    </location>
</feature>
<feature type="domain" description="Ubiquitin-like" evidence="2">
    <location>
        <begin position="16"/>
        <end position="66"/>
    </location>
</feature>
<evidence type="ECO:0000259" key="2">
    <source>
        <dbReference type="PROSITE" id="PS50053"/>
    </source>
</evidence>